<dbReference type="InterPro" id="IPR050624">
    <property type="entry name" value="HTH-type_Tx_Regulator"/>
</dbReference>
<dbReference type="EMBL" id="LTAY01000010">
    <property type="protein sequence ID" value="OPX50840.1"/>
    <property type="molecule type" value="Genomic_DNA"/>
</dbReference>
<dbReference type="Proteomes" id="UP000191448">
    <property type="component" value="Unassembled WGS sequence"/>
</dbReference>
<organism evidence="4 5">
    <name type="scientific">Clostridium thermobutyricum DSM 4928</name>
    <dbReference type="NCBI Taxonomy" id="1121339"/>
    <lineage>
        <taxon>Bacteria</taxon>
        <taxon>Bacillati</taxon>
        <taxon>Bacillota</taxon>
        <taxon>Clostridia</taxon>
        <taxon>Eubacteriales</taxon>
        <taxon>Clostridiaceae</taxon>
        <taxon>Clostridium</taxon>
    </lineage>
</organism>
<protein>
    <submittedName>
        <fullName evidence="4">Bacterial regulatory protein, tetR family</fullName>
    </submittedName>
</protein>
<dbReference type="PANTHER" id="PTHR43479">
    <property type="entry name" value="ACREF/ENVCD OPERON REPRESSOR-RELATED"/>
    <property type="match status" value="1"/>
</dbReference>
<feature type="domain" description="HTH tetR-type" evidence="3">
    <location>
        <begin position="14"/>
        <end position="74"/>
    </location>
</feature>
<feature type="DNA-binding region" description="H-T-H motif" evidence="2">
    <location>
        <begin position="37"/>
        <end position="56"/>
    </location>
</feature>
<evidence type="ECO:0000313" key="5">
    <source>
        <dbReference type="Proteomes" id="UP000191448"/>
    </source>
</evidence>
<sequence length="186" mass="22660">MCDMGDFNIRKKSDRSVKLICNSMFELLKEKNFEDISITELCNKAELARKTFYRNFKSKEDVIKKSIDMMFREFSNEVHIDKDIEAEKLAYEYFKFWYRRKEFLNLIFENNLFNIVNCQYDLYMRGFRLMMKGEEEMSKDLEYFIIFISGGYWNMLQHWVRKGFSDNPEELAKIWGKHLNKIKCDI</sequence>
<evidence type="ECO:0000256" key="1">
    <source>
        <dbReference type="ARBA" id="ARBA00023125"/>
    </source>
</evidence>
<dbReference type="Gene3D" id="1.10.357.10">
    <property type="entry name" value="Tetracycline Repressor, domain 2"/>
    <property type="match status" value="1"/>
</dbReference>
<gene>
    <name evidence="4" type="ORF">CLTHE_01200</name>
</gene>
<evidence type="ECO:0000256" key="2">
    <source>
        <dbReference type="PROSITE-ProRule" id="PRU00335"/>
    </source>
</evidence>
<dbReference type="GO" id="GO:0003677">
    <property type="term" value="F:DNA binding"/>
    <property type="evidence" value="ECO:0007669"/>
    <property type="project" value="UniProtKB-UniRule"/>
</dbReference>
<dbReference type="Pfam" id="PF14278">
    <property type="entry name" value="TetR_C_8"/>
    <property type="match status" value="1"/>
</dbReference>
<comment type="caution">
    <text evidence="4">The sequence shown here is derived from an EMBL/GenBank/DDBJ whole genome shotgun (WGS) entry which is preliminary data.</text>
</comment>
<dbReference type="Pfam" id="PF00440">
    <property type="entry name" value="TetR_N"/>
    <property type="match status" value="1"/>
</dbReference>
<reference evidence="4 5" key="1">
    <citation type="submission" date="2016-02" db="EMBL/GenBank/DDBJ databases">
        <title>Genome sequence of Clostridium thermobutyricum DSM 4928.</title>
        <authorList>
            <person name="Poehlein A."/>
            <person name="Daniel R."/>
        </authorList>
    </citation>
    <scope>NUCLEOTIDE SEQUENCE [LARGE SCALE GENOMIC DNA]</scope>
    <source>
        <strain evidence="4 5">DSM 4928</strain>
    </source>
</reference>
<evidence type="ECO:0000259" key="3">
    <source>
        <dbReference type="PROSITE" id="PS50977"/>
    </source>
</evidence>
<dbReference type="InterPro" id="IPR039532">
    <property type="entry name" value="TetR_C_Firmicutes"/>
</dbReference>
<dbReference type="SUPFAM" id="SSF46689">
    <property type="entry name" value="Homeodomain-like"/>
    <property type="match status" value="1"/>
</dbReference>
<dbReference type="PROSITE" id="PS50977">
    <property type="entry name" value="HTH_TETR_2"/>
    <property type="match status" value="1"/>
</dbReference>
<accession>A0A1V4SYY5</accession>
<dbReference type="PANTHER" id="PTHR43479:SF11">
    <property type="entry name" value="ACREF_ENVCD OPERON REPRESSOR-RELATED"/>
    <property type="match status" value="1"/>
</dbReference>
<evidence type="ECO:0000313" key="4">
    <source>
        <dbReference type="EMBL" id="OPX50840.1"/>
    </source>
</evidence>
<name>A0A1V4SYY5_9CLOT</name>
<dbReference type="AlphaFoldDB" id="A0A1V4SYY5"/>
<dbReference type="InterPro" id="IPR001647">
    <property type="entry name" value="HTH_TetR"/>
</dbReference>
<dbReference type="InterPro" id="IPR009057">
    <property type="entry name" value="Homeodomain-like_sf"/>
</dbReference>
<proteinExistence type="predicted"/>
<keyword evidence="1 2" id="KW-0238">DNA-binding</keyword>